<proteinExistence type="predicted"/>
<protein>
    <recommendedName>
        <fullName evidence="12">DUF3817 domain-containing protein</fullName>
    </recommendedName>
</protein>
<dbReference type="InterPro" id="IPR000415">
    <property type="entry name" value="Nitroreductase-like"/>
</dbReference>
<dbReference type="Gene3D" id="3.40.109.10">
    <property type="entry name" value="NADH Oxidase"/>
    <property type="match status" value="1"/>
</dbReference>
<dbReference type="PANTHER" id="PTHR40077">
    <property type="entry name" value="MEMBRANE PROTEIN-RELATED"/>
    <property type="match status" value="1"/>
</dbReference>
<dbReference type="InterPro" id="IPR023845">
    <property type="entry name" value="DUF3817_TM"/>
</dbReference>
<feature type="domain" description="Nitroreductase" evidence="8">
    <location>
        <begin position="24"/>
        <end position="160"/>
    </location>
</feature>
<evidence type="ECO:0000256" key="3">
    <source>
        <dbReference type="ARBA" id="ARBA00022692"/>
    </source>
</evidence>
<comment type="caution">
    <text evidence="10">The sequence shown here is derived from an EMBL/GenBank/DDBJ whole genome shotgun (WGS) entry which is preliminary data.</text>
</comment>
<feature type="transmembrane region" description="Helical" evidence="7">
    <location>
        <begin position="282"/>
        <end position="305"/>
    </location>
</feature>
<dbReference type="Proteomes" id="UP001157125">
    <property type="component" value="Unassembled WGS sequence"/>
</dbReference>
<gene>
    <name evidence="10" type="ORF">GCM10025876_24780</name>
</gene>
<reference evidence="11" key="1">
    <citation type="journal article" date="2019" name="Int. J. Syst. Evol. Microbiol.">
        <title>The Global Catalogue of Microorganisms (GCM) 10K type strain sequencing project: providing services to taxonomists for standard genome sequencing and annotation.</title>
        <authorList>
            <consortium name="The Broad Institute Genomics Platform"/>
            <consortium name="The Broad Institute Genome Sequencing Center for Infectious Disease"/>
            <person name="Wu L."/>
            <person name="Ma J."/>
        </authorList>
    </citation>
    <scope>NUCLEOTIDE SEQUENCE [LARGE SCALE GENOMIC DNA]</scope>
    <source>
        <strain evidence="11">NBRC 112299</strain>
    </source>
</reference>
<dbReference type="NCBIfam" id="TIGR03954">
    <property type="entry name" value="integ_memb_HG"/>
    <property type="match status" value="1"/>
</dbReference>
<feature type="transmembrane region" description="Helical" evidence="7">
    <location>
        <begin position="251"/>
        <end position="276"/>
    </location>
</feature>
<dbReference type="EMBL" id="BSUN01000001">
    <property type="protein sequence ID" value="GMA36274.1"/>
    <property type="molecule type" value="Genomic_DNA"/>
</dbReference>
<feature type="compositionally biased region" description="Low complexity" evidence="6">
    <location>
        <begin position="171"/>
        <end position="186"/>
    </location>
</feature>
<keyword evidence="4 7" id="KW-1133">Transmembrane helix</keyword>
<dbReference type="PANTHER" id="PTHR40077:SF1">
    <property type="entry name" value="MEMBRANE PROTEIN"/>
    <property type="match status" value="1"/>
</dbReference>
<evidence type="ECO:0000256" key="2">
    <source>
        <dbReference type="ARBA" id="ARBA00022475"/>
    </source>
</evidence>
<dbReference type="Pfam" id="PF00881">
    <property type="entry name" value="Nitroreductase"/>
    <property type="match status" value="1"/>
</dbReference>
<evidence type="ECO:0000256" key="1">
    <source>
        <dbReference type="ARBA" id="ARBA00004651"/>
    </source>
</evidence>
<keyword evidence="2" id="KW-1003">Cell membrane</keyword>
<keyword evidence="11" id="KW-1185">Reference proteome</keyword>
<dbReference type="Pfam" id="PF12823">
    <property type="entry name" value="DUF3817"/>
    <property type="match status" value="1"/>
</dbReference>
<evidence type="ECO:0000313" key="11">
    <source>
        <dbReference type="Proteomes" id="UP001157125"/>
    </source>
</evidence>
<evidence type="ECO:0008006" key="12">
    <source>
        <dbReference type="Google" id="ProtNLM"/>
    </source>
</evidence>
<evidence type="ECO:0000256" key="7">
    <source>
        <dbReference type="SAM" id="Phobius"/>
    </source>
</evidence>
<comment type="subcellular location">
    <subcellularLocation>
        <location evidence="1">Cell membrane</location>
        <topology evidence="1">Multi-pass membrane protein</topology>
    </subcellularLocation>
</comment>
<keyword evidence="3 7" id="KW-0812">Transmembrane</keyword>
<name>A0ABQ6IEX0_9MICO</name>
<dbReference type="SUPFAM" id="SSF55469">
    <property type="entry name" value="FMN-dependent nitroreductase-like"/>
    <property type="match status" value="1"/>
</dbReference>
<feature type="transmembrane region" description="Helical" evidence="7">
    <location>
        <begin position="221"/>
        <end position="239"/>
    </location>
</feature>
<evidence type="ECO:0000313" key="10">
    <source>
        <dbReference type="EMBL" id="GMA36274.1"/>
    </source>
</evidence>
<feature type="region of interest" description="Disordered" evidence="6">
    <location>
        <begin position="171"/>
        <end position="205"/>
    </location>
</feature>
<sequence length="314" mass="33025">MSTNFAIDAAARAILFTDARSNLVFADRPVAMETVRDVWDLIKWGPTANNTVPLRVLAATSDTARAAVLDAAAAGNRDKIAAAPLVLVAARDERFHETFGITGGSETAAARFEADPETRTRFSHTNTMLQTGYLILGLRAAGLAVRPVGGFDRAALDAALFADASWRSEPASAGGSPRAGARCGRAQGPHRRRCRGARGMTAGATAPGDTARARLTGIGRAYAILALVEAITWTGLLIGMGVKYGPQTTEIGVTVFGPLHGIAFLAYAAVTVIAAVRLRWGLGVTLLALVAAVPPLTTLPMEMWLRRTGRLAPR</sequence>
<evidence type="ECO:0000259" key="9">
    <source>
        <dbReference type="Pfam" id="PF12823"/>
    </source>
</evidence>
<dbReference type="NCBIfam" id="NF003768">
    <property type="entry name" value="PRK05365.1"/>
    <property type="match status" value="1"/>
</dbReference>
<dbReference type="InterPro" id="IPR029479">
    <property type="entry name" value="Nitroreductase"/>
</dbReference>
<evidence type="ECO:0000256" key="5">
    <source>
        <dbReference type="ARBA" id="ARBA00023136"/>
    </source>
</evidence>
<evidence type="ECO:0000259" key="8">
    <source>
        <dbReference type="Pfam" id="PF00881"/>
    </source>
</evidence>
<accession>A0ABQ6IEX0</accession>
<organism evidence="10 11">
    <name type="scientific">Demequina litorisediminis</name>
    <dbReference type="NCBI Taxonomy" id="1849022"/>
    <lineage>
        <taxon>Bacteria</taxon>
        <taxon>Bacillati</taxon>
        <taxon>Actinomycetota</taxon>
        <taxon>Actinomycetes</taxon>
        <taxon>Micrococcales</taxon>
        <taxon>Demequinaceae</taxon>
        <taxon>Demequina</taxon>
    </lineage>
</organism>
<evidence type="ECO:0000256" key="6">
    <source>
        <dbReference type="SAM" id="MobiDB-lite"/>
    </source>
</evidence>
<feature type="domain" description="DUF3817" evidence="9">
    <location>
        <begin position="221"/>
        <end position="307"/>
    </location>
</feature>
<evidence type="ECO:0000256" key="4">
    <source>
        <dbReference type="ARBA" id="ARBA00022989"/>
    </source>
</evidence>
<keyword evidence="5 7" id="KW-0472">Membrane</keyword>